<dbReference type="InterPro" id="IPR003251">
    <property type="entry name" value="Rr_diiron-bd_dom"/>
</dbReference>
<dbReference type="Gene3D" id="1.20.1260.10">
    <property type="match status" value="1"/>
</dbReference>
<evidence type="ECO:0000259" key="1">
    <source>
        <dbReference type="Pfam" id="PF02915"/>
    </source>
</evidence>
<dbReference type="EMBL" id="VSSQ01053166">
    <property type="protein sequence ID" value="MPN07200.1"/>
    <property type="molecule type" value="Genomic_DNA"/>
</dbReference>
<dbReference type="AlphaFoldDB" id="A0A645F0C3"/>
<reference evidence="2" key="1">
    <citation type="submission" date="2019-08" db="EMBL/GenBank/DDBJ databases">
        <authorList>
            <person name="Kucharzyk K."/>
            <person name="Murdoch R.W."/>
            <person name="Higgins S."/>
            <person name="Loffler F."/>
        </authorList>
    </citation>
    <scope>NUCLEOTIDE SEQUENCE</scope>
</reference>
<dbReference type="GO" id="GO:0016491">
    <property type="term" value="F:oxidoreductase activity"/>
    <property type="evidence" value="ECO:0007669"/>
    <property type="project" value="InterPro"/>
</dbReference>
<dbReference type="GO" id="GO:0046872">
    <property type="term" value="F:metal ion binding"/>
    <property type="evidence" value="ECO:0007669"/>
    <property type="project" value="InterPro"/>
</dbReference>
<proteinExistence type="predicted"/>
<sequence length="155" mass="18063">MYDNYYNKNRNGYGMRQIDLDNIISDIELVDEISKAAIGEAQAYNFYQRLAELAKSEQQRQVIFQVQQDESKHYRWFITFLRRLGVQELNIPAVELPVEFEAGLKMAINNELNAADLYENISYKATSKLVSLHFLHASHDEKRHAAAFQTMLMNL</sequence>
<dbReference type="Pfam" id="PF02915">
    <property type="entry name" value="Rubrerythrin"/>
    <property type="match status" value="1"/>
</dbReference>
<feature type="domain" description="Rubrerythrin diiron-binding" evidence="1">
    <location>
        <begin position="34"/>
        <end position="89"/>
    </location>
</feature>
<gene>
    <name evidence="2" type="ORF">SDC9_154466</name>
</gene>
<organism evidence="2">
    <name type="scientific">bioreactor metagenome</name>
    <dbReference type="NCBI Taxonomy" id="1076179"/>
    <lineage>
        <taxon>unclassified sequences</taxon>
        <taxon>metagenomes</taxon>
        <taxon>ecological metagenomes</taxon>
    </lineage>
</organism>
<dbReference type="InterPro" id="IPR012347">
    <property type="entry name" value="Ferritin-like"/>
</dbReference>
<dbReference type="SUPFAM" id="SSF47240">
    <property type="entry name" value="Ferritin-like"/>
    <property type="match status" value="1"/>
</dbReference>
<dbReference type="Gene3D" id="1.20.120.660">
    <property type="entry name" value="IL-4 antagonist (De novo design) like domain"/>
    <property type="match status" value="1"/>
</dbReference>
<comment type="caution">
    <text evidence="2">The sequence shown here is derived from an EMBL/GenBank/DDBJ whole genome shotgun (WGS) entry which is preliminary data.</text>
</comment>
<dbReference type="InterPro" id="IPR009078">
    <property type="entry name" value="Ferritin-like_SF"/>
</dbReference>
<dbReference type="CDD" id="cd00657">
    <property type="entry name" value="Ferritin_like"/>
    <property type="match status" value="1"/>
</dbReference>
<accession>A0A645F0C3</accession>
<protein>
    <recommendedName>
        <fullName evidence="1">Rubrerythrin diiron-binding domain-containing protein</fullName>
    </recommendedName>
</protein>
<evidence type="ECO:0000313" key="2">
    <source>
        <dbReference type="EMBL" id="MPN07200.1"/>
    </source>
</evidence>
<name>A0A645F0C3_9ZZZZ</name>